<keyword evidence="1" id="KW-1185">Reference proteome</keyword>
<dbReference type="RefSeq" id="XP_025413289.1">
    <property type="nucleotide sequence ID" value="XM_025557504.1"/>
</dbReference>
<dbReference type="SUPFAM" id="SSF56672">
    <property type="entry name" value="DNA/RNA polymerases"/>
    <property type="match status" value="1"/>
</dbReference>
<gene>
    <name evidence="2" type="primary">LOC112685571</name>
</gene>
<dbReference type="GeneID" id="112685571"/>
<dbReference type="InterPro" id="IPR043502">
    <property type="entry name" value="DNA/RNA_pol_sf"/>
</dbReference>
<dbReference type="InterPro" id="IPR053134">
    <property type="entry name" value="RNA-dir_DNA_polymerase"/>
</dbReference>
<proteinExistence type="predicted"/>
<accession>A0A8B8FQS0</accession>
<reference evidence="2" key="1">
    <citation type="submission" date="2025-08" db="UniProtKB">
        <authorList>
            <consortium name="RefSeq"/>
        </authorList>
    </citation>
    <scope>IDENTIFICATION</scope>
    <source>
        <tissue evidence="2">Whole body</tissue>
    </source>
</reference>
<name>A0A8B8FQS0_9HEMI</name>
<dbReference type="Gene3D" id="3.10.10.10">
    <property type="entry name" value="HIV Type 1 Reverse Transcriptase, subunit A, domain 1"/>
    <property type="match status" value="1"/>
</dbReference>
<dbReference type="AlphaFoldDB" id="A0A8B8FQS0"/>
<sequence length="219" mass="25149">MSFKILHRPQPFSDDLDQDVESFFDNYELAAIINEWGDHNSTIDNIENNLRKYELSILIRSKDDKGNKDTERLEKERDVLKNHLQKLSMGQLDINNRRNDAGKKLRKESLTSSNINKLNIHENKTCETRSINRLLRQCEKGPQVPGDGDFGAHALAPTALRLSLIEQTELQRQVDELLQAGLIVPSNSFYASPAFLVKKTDGTKRLIIDYRQLNKQVPH</sequence>
<dbReference type="GO" id="GO:0071897">
    <property type="term" value="P:DNA biosynthetic process"/>
    <property type="evidence" value="ECO:0007669"/>
    <property type="project" value="UniProtKB-ARBA"/>
</dbReference>
<dbReference type="PANTHER" id="PTHR24559">
    <property type="entry name" value="TRANSPOSON TY3-I GAG-POL POLYPROTEIN"/>
    <property type="match status" value="1"/>
</dbReference>
<evidence type="ECO:0000313" key="2">
    <source>
        <dbReference type="RefSeq" id="XP_025413289.1"/>
    </source>
</evidence>
<evidence type="ECO:0000313" key="1">
    <source>
        <dbReference type="Proteomes" id="UP000694846"/>
    </source>
</evidence>
<dbReference type="Proteomes" id="UP000694846">
    <property type="component" value="Unplaced"/>
</dbReference>
<dbReference type="PANTHER" id="PTHR24559:SF444">
    <property type="entry name" value="REVERSE TRANSCRIPTASE DOMAIN-CONTAINING PROTEIN"/>
    <property type="match status" value="1"/>
</dbReference>
<dbReference type="OrthoDB" id="6617559at2759"/>
<organism evidence="1 2">
    <name type="scientific">Sipha flava</name>
    <name type="common">yellow sugarcane aphid</name>
    <dbReference type="NCBI Taxonomy" id="143950"/>
    <lineage>
        <taxon>Eukaryota</taxon>
        <taxon>Metazoa</taxon>
        <taxon>Ecdysozoa</taxon>
        <taxon>Arthropoda</taxon>
        <taxon>Hexapoda</taxon>
        <taxon>Insecta</taxon>
        <taxon>Pterygota</taxon>
        <taxon>Neoptera</taxon>
        <taxon>Paraneoptera</taxon>
        <taxon>Hemiptera</taxon>
        <taxon>Sternorrhyncha</taxon>
        <taxon>Aphidomorpha</taxon>
        <taxon>Aphidoidea</taxon>
        <taxon>Aphididae</taxon>
        <taxon>Sipha</taxon>
    </lineage>
</organism>
<protein>
    <submittedName>
        <fullName evidence="2">Uncharacterized protein LOC112685571</fullName>
    </submittedName>
</protein>